<evidence type="ECO:0000313" key="4">
    <source>
        <dbReference type="EMBL" id="BAG23034.1"/>
    </source>
</evidence>
<accession>B1W4L7</accession>
<sequence>MPSSSPATYREVRLTRRPEGELTPDHLQVVTFPIPDPTPGQVLVRNTLMSVTAVMRTLMRDETDLPVTGYAPDRPLWGPALGEVVAVNGSDAGLVPGDLVTHRHGWREYAVGDAAEFQRVDPAELPDPAAHLSQGFTAWLGIVRGAQVRAGDTVFVSAAAGGVGTLAGQFARLRGAARVIGSTSSERKARVLVEQLGYDAAVIRGAGSMEDQLRAAAPEGLDAVFDNVGGEQLSAALAVARRGARIALIGALDGQLSGGFRSVIEVDSGSLILRGITVRGLSGSDHLDALPEWTKEFGQGLRDGTLTFPHVRVSGIDQAPRALCDLLEGRHIGAVLVEL</sequence>
<dbReference type="RefSeq" id="WP_012381788.1">
    <property type="nucleotide sequence ID" value="NC_010572.1"/>
</dbReference>
<protein>
    <submittedName>
        <fullName evidence="4">Dehydrogenase</fullName>
    </submittedName>
</protein>
<dbReference type="PANTHER" id="PTHR43205">
    <property type="entry name" value="PROSTAGLANDIN REDUCTASE"/>
    <property type="match status" value="1"/>
</dbReference>
<dbReference type="Gene3D" id="3.40.50.720">
    <property type="entry name" value="NAD(P)-binding Rossmann-like Domain"/>
    <property type="match status" value="1"/>
</dbReference>
<dbReference type="Pfam" id="PF16884">
    <property type="entry name" value="ADH_N_2"/>
    <property type="match status" value="1"/>
</dbReference>
<dbReference type="InterPro" id="IPR041694">
    <property type="entry name" value="ADH_N_2"/>
</dbReference>
<dbReference type="Pfam" id="PF00107">
    <property type="entry name" value="ADH_zinc_N"/>
    <property type="match status" value="1"/>
</dbReference>
<dbReference type="AlphaFoldDB" id="B1W4L7"/>
<dbReference type="eggNOG" id="COG2130">
    <property type="taxonomic scope" value="Bacteria"/>
</dbReference>
<keyword evidence="1" id="KW-0560">Oxidoreductase</keyword>
<organism evidence="4 5">
    <name type="scientific">Streptomyces griseus subsp. griseus (strain JCM 4626 / CBS 651.72 / NBRC 13350 / KCC S-0626 / ISP 5235)</name>
    <dbReference type="NCBI Taxonomy" id="455632"/>
    <lineage>
        <taxon>Bacteria</taxon>
        <taxon>Bacillati</taxon>
        <taxon>Actinomycetota</taxon>
        <taxon>Actinomycetes</taxon>
        <taxon>Kitasatosporales</taxon>
        <taxon>Streptomycetaceae</taxon>
        <taxon>Streptomyces</taxon>
    </lineage>
</organism>
<feature type="region of interest" description="Disordered" evidence="2">
    <location>
        <begin position="1"/>
        <end position="21"/>
    </location>
</feature>
<dbReference type="InterPro" id="IPR036291">
    <property type="entry name" value="NAD(P)-bd_dom_sf"/>
</dbReference>
<evidence type="ECO:0000256" key="1">
    <source>
        <dbReference type="ARBA" id="ARBA00023002"/>
    </source>
</evidence>
<evidence type="ECO:0000313" key="5">
    <source>
        <dbReference type="Proteomes" id="UP000001685"/>
    </source>
</evidence>
<reference evidence="5" key="1">
    <citation type="journal article" date="2008" name="J. Bacteriol.">
        <title>Genome sequence of the streptomycin-producing microorganism Streptomyces griseus IFO 13350.</title>
        <authorList>
            <person name="Ohnishi Y."/>
            <person name="Ishikawa J."/>
            <person name="Hara H."/>
            <person name="Suzuki H."/>
            <person name="Ikenoya M."/>
            <person name="Ikeda H."/>
            <person name="Yamashita A."/>
            <person name="Hattori M."/>
            <person name="Horinouchi S."/>
        </authorList>
    </citation>
    <scope>NUCLEOTIDE SEQUENCE [LARGE SCALE GENOMIC DNA]</scope>
    <source>
        <strain evidence="5">JCM 4626 / NBRC 13350</strain>
    </source>
</reference>
<gene>
    <name evidence="4" type="ordered locus">SGR_6205</name>
</gene>
<dbReference type="InterPro" id="IPR045010">
    <property type="entry name" value="MDR_fam"/>
</dbReference>
<dbReference type="SMART" id="SM00829">
    <property type="entry name" value="PKS_ER"/>
    <property type="match status" value="1"/>
</dbReference>
<dbReference type="CDD" id="cd05288">
    <property type="entry name" value="PGDH"/>
    <property type="match status" value="1"/>
</dbReference>
<dbReference type="HOGENOM" id="CLU_026673_29_2_11"/>
<feature type="compositionally biased region" description="Basic and acidic residues" evidence="2">
    <location>
        <begin position="10"/>
        <end position="21"/>
    </location>
</feature>
<dbReference type="InterPro" id="IPR020843">
    <property type="entry name" value="ER"/>
</dbReference>
<dbReference type="SUPFAM" id="SSF50129">
    <property type="entry name" value="GroES-like"/>
    <property type="match status" value="1"/>
</dbReference>
<dbReference type="PANTHER" id="PTHR43205:SF7">
    <property type="entry name" value="PROSTAGLANDIN REDUCTASE 1"/>
    <property type="match status" value="1"/>
</dbReference>
<evidence type="ECO:0000259" key="3">
    <source>
        <dbReference type="SMART" id="SM00829"/>
    </source>
</evidence>
<dbReference type="InterPro" id="IPR013149">
    <property type="entry name" value="ADH-like_C"/>
</dbReference>
<dbReference type="GO" id="GO:0016628">
    <property type="term" value="F:oxidoreductase activity, acting on the CH-CH group of donors, NAD or NADP as acceptor"/>
    <property type="evidence" value="ECO:0007669"/>
    <property type="project" value="InterPro"/>
</dbReference>
<dbReference type="KEGG" id="sgr:SGR_6205"/>
<proteinExistence type="predicted"/>
<feature type="domain" description="Enoyl reductase (ER)" evidence="3">
    <location>
        <begin position="22"/>
        <end position="337"/>
    </location>
</feature>
<dbReference type="InterPro" id="IPR011032">
    <property type="entry name" value="GroES-like_sf"/>
</dbReference>
<name>B1W4L7_STRGG</name>
<dbReference type="PATRIC" id="fig|455632.4.peg.6363"/>
<evidence type="ECO:0000256" key="2">
    <source>
        <dbReference type="SAM" id="MobiDB-lite"/>
    </source>
</evidence>
<dbReference type="Gene3D" id="3.90.180.10">
    <property type="entry name" value="Medium-chain alcohol dehydrogenases, catalytic domain"/>
    <property type="match status" value="1"/>
</dbReference>
<dbReference type="EMBL" id="AP009493">
    <property type="protein sequence ID" value="BAG23034.1"/>
    <property type="molecule type" value="Genomic_DNA"/>
</dbReference>
<dbReference type="Proteomes" id="UP000001685">
    <property type="component" value="Chromosome"/>
</dbReference>
<dbReference type="SUPFAM" id="SSF51735">
    <property type="entry name" value="NAD(P)-binding Rossmann-fold domains"/>
    <property type="match status" value="1"/>
</dbReference>